<gene>
    <name evidence="3" type="ORF">H3Z82_05600</name>
</gene>
<accession>A0A7W2M3T5</accession>
<keyword evidence="4" id="KW-1185">Reference proteome</keyword>
<dbReference type="EMBL" id="JACGLT010000003">
    <property type="protein sequence ID" value="MBA6152198.1"/>
    <property type="molecule type" value="Genomic_DNA"/>
</dbReference>
<evidence type="ECO:0000313" key="4">
    <source>
        <dbReference type="Proteomes" id="UP000541857"/>
    </source>
</evidence>
<evidence type="ECO:0000259" key="2">
    <source>
        <dbReference type="Pfam" id="PF25583"/>
    </source>
</evidence>
<dbReference type="AlphaFoldDB" id="A0A7W2M3T5"/>
<name>A0A7W2M3T5_9FLAO</name>
<dbReference type="PANTHER" id="PTHR34580:SF9">
    <property type="entry name" value="SLL5097 PROTEIN"/>
    <property type="match status" value="1"/>
</dbReference>
<evidence type="ECO:0000313" key="3">
    <source>
        <dbReference type="EMBL" id="MBA6152198.1"/>
    </source>
</evidence>
<dbReference type="InterPro" id="IPR051534">
    <property type="entry name" value="CBASS_pafABC_assoc_protein"/>
</dbReference>
<sequence>MSKDIRRYLVILELLQSADLVTTKQIEAEQKKEGLGFSTSTLNRDYKFLADLGFKIHLDKSKGYTLEIENTEEFSFLTNIFKRIALSNLLNKSITLEKDTHKFLALDETSLVNNFEYFDVILEAIKNRKEINFQHNSFYHSDRTAPKIHTIKPYLLKEYQNRWYVVGETEEGFRVFGLDRIGELRVLDNKPFRNKTEEANEKLSHTVGLNFSDHKPTRMVLRFHVSQKPYLESLKLHHSQEVVTDGLAGFYTIKLFVSYNFELRQQLLKYGSLVEVLEPDFVREDIKAELERAFKLY</sequence>
<dbReference type="InterPro" id="IPR057727">
    <property type="entry name" value="WCX_dom"/>
</dbReference>
<evidence type="ECO:0000259" key="1">
    <source>
        <dbReference type="Pfam" id="PF13280"/>
    </source>
</evidence>
<dbReference type="Pfam" id="PF13280">
    <property type="entry name" value="WYL"/>
    <property type="match status" value="1"/>
</dbReference>
<dbReference type="PROSITE" id="PS52050">
    <property type="entry name" value="WYL"/>
    <property type="match status" value="1"/>
</dbReference>
<dbReference type="Pfam" id="PF25583">
    <property type="entry name" value="WCX"/>
    <property type="match status" value="1"/>
</dbReference>
<feature type="domain" description="WCX" evidence="2">
    <location>
        <begin position="216"/>
        <end position="293"/>
    </location>
</feature>
<dbReference type="RefSeq" id="WP_182203464.1">
    <property type="nucleotide sequence ID" value="NZ_JACGLT010000003.1"/>
</dbReference>
<dbReference type="InterPro" id="IPR026881">
    <property type="entry name" value="WYL_dom"/>
</dbReference>
<reference evidence="3 4" key="1">
    <citation type="submission" date="2020-07" db="EMBL/GenBank/DDBJ databases">
        <title>Bacterium isolated from marine sediment.</title>
        <authorList>
            <person name="Shang D."/>
        </authorList>
    </citation>
    <scope>NUCLEOTIDE SEQUENCE [LARGE SCALE GENOMIC DNA]</scope>
    <source>
        <strain evidence="3 4">F6074</strain>
    </source>
</reference>
<protein>
    <submittedName>
        <fullName evidence="3">WYL domain-containing protein</fullName>
    </submittedName>
</protein>
<comment type="caution">
    <text evidence="3">The sequence shown here is derived from an EMBL/GenBank/DDBJ whole genome shotgun (WGS) entry which is preliminary data.</text>
</comment>
<organism evidence="3 4">
    <name type="scientific">Gelidibacter maritimus</name>
    <dbReference type="NCBI Taxonomy" id="2761487"/>
    <lineage>
        <taxon>Bacteria</taxon>
        <taxon>Pseudomonadati</taxon>
        <taxon>Bacteroidota</taxon>
        <taxon>Flavobacteriia</taxon>
        <taxon>Flavobacteriales</taxon>
        <taxon>Flavobacteriaceae</taxon>
        <taxon>Gelidibacter</taxon>
    </lineage>
</organism>
<dbReference type="PANTHER" id="PTHR34580">
    <property type="match status" value="1"/>
</dbReference>
<proteinExistence type="predicted"/>
<dbReference type="Proteomes" id="UP000541857">
    <property type="component" value="Unassembled WGS sequence"/>
</dbReference>
<feature type="domain" description="WYL" evidence="1">
    <location>
        <begin position="116"/>
        <end position="186"/>
    </location>
</feature>